<accession>A0ABV5V376</accession>
<dbReference type="InterPro" id="IPR048576">
    <property type="entry name" value="Rv2175c_wHTH"/>
</dbReference>
<keyword evidence="5" id="KW-1185">Reference proteome</keyword>
<evidence type="ECO:0000313" key="4">
    <source>
        <dbReference type="EMBL" id="MFB9732273.1"/>
    </source>
</evidence>
<name>A0ABV5V376_9MICO</name>
<organism evidence="4 5">
    <name type="scientific">Ornithinimicrobium kibberense</name>
    <dbReference type="NCBI Taxonomy" id="282060"/>
    <lineage>
        <taxon>Bacteria</taxon>
        <taxon>Bacillati</taxon>
        <taxon>Actinomycetota</taxon>
        <taxon>Actinomycetes</taxon>
        <taxon>Micrococcales</taxon>
        <taxon>Ornithinimicrobiaceae</taxon>
        <taxon>Ornithinimicrobium</taxon>
    </lineage>
</organism>
<dbReference type="InterPro" id="IPR041098">
    <property type="entry name" value="Rv2175c_C"/>
</dbReference>
<dbReference type="EMBL" id="JBHMAX010000017">
    <property type="protein sequence ID" value="MFB9732273.1"/>
    <property type="molecule type" value="Genomic_DNA"/>
</dbReference>
<evidence type="ECO:0000259" key="3">
    <source>
        <dbReference type="Pfam" id="PF21531"/>
    </source>
</evidence>
<dbReference type="Pfam" id="PF21531">
    <property type="entry name" value="Rv2175c_wHTH"/>
    <property type="match status" value="1"/>
</dbReference>
<comment type="caution">
    <text evidence="4">The sequence shown here is derived from an EMBL/GenBank/DDBJ whole genome shotgun (WGS) entry which is preliminary data.</text>
</comment>
<feature type="compositionally biased region" description="Basic and acidic residues" evidence="1">
    <location>
        <begin position="107"/>
        <end position="120"/>
    </location>
</feature>
<dbReference type="GO" id="GO:0003677">
    <property type="term" value="F:DNA binding"/>
    <property type="evidence" value="ECO:0007669"/>
    <property type="project" value="UniProtKB-KW"/>
</dbReference>
<dbReference type="RefSeq" id="WP_075958919.1">
    <property type="nucleotide sequence ID" value="NZ_JBHMAX010000017.1"/>
</dbReference>
<dbReference type="Proteomes" id="UP001589613">
    <property type="component" value="Unassembled WGS sequence"/>
</dbReference>
<feature type="region of interest" description="Disordered" evidence="1">
    <location>
        <begin position="95"/>
        <end position="120"/>
    </location>
</feature>
<sequence>MVNGTDVIPTDDWLSVPEIMERTGAPLLTVRRWLQDRELIGLRRGPNNAVMVPAGFLDDDGPLGPLRGTITVLADGGMSDEEIIGWLHRPDDSLPGGSPVASLHAGAKTEVRRRAQEEAF</sequence>
<gene>
    <name evidence="4" type="ORF">ACFFN0_09470</name>
</gene>
<dbReference type="Pfam" id="PF18367">
    <property type="entry name" value="Rv2175c_C"/>
    <property type="match status" value="1"/>
</dbReference>
<keyword evidence="4" id="KW-0238">DNA-binding</keyword>
<evidence type="ECO:0000313" key="5">
    <source>
        <dbReference type="Proteomes" id="UP001589613"/>
    </source>
</evidence>
<evidence type="ECO:0000256" key="1">
    <source>
        <dbReference type="SAM" id="MobiDB-lite"/>
    </source>
</evidence>
<protein>
    <submittedName>
        <fullName evidence="4">Rv2175c family DNA-binding protein</fullName>
    </submittedName>
</protein>
<evidence type="ECO:0000259" key="2">
    <source>
        <dbReference type="Pfam" id="PF18367"/>
    </source>
</evidence>
<feature type="domain" description="Rv2175c C-terminal" evidence="2">
    <location>
        <begin position="66"/>
        <end position="117"/>
    </location>
</feature>
<feature type="domain" description="DNA-binding protein Rv2175c wHTH" evidence="3">
    <location>
        <begin position="5"/>
        <end position="57"/>
    </location>
</feature>
<reference evidence="4 5" key="1">
    <citation type="submission" date="2024-09" db="EMBL/GenBank/DDBJ databases">
        <authorList>
            <person name="Sun Q."/>
            <person name="Mori K."/>
        </authorList>
    </citation>
    <scope>NUCLEOTIDE SEQUENCE [LARGE SCALE GENOMIC DNA]</scope>
    <source>
        <strain evidence="4 5">JCM 12763</strain>
    </source>
</reference>
<proteinExistence type="predicted"/>